<accession>A0A942TL28</accession>
<proteinExistence type="predicted"/>
<sequence>MNKIISSFILMLSLFYLTGCTSSETKVVTIGNPTAEEVLRQDEKADIFQWDDLIYTTNVDWVNELELTRNELIGEIKKSFIDFSTTPFENGMANKLPLGAKIYSAKQRGGILIVEFNNEEKYYLALVEG</sequence>
<keyword evidence="3" id="KW-1185">Reference proteome</keyword>
<dbReference type="EMBL" id="JAGYPJ010000001">
    <property type="protein sequence ID" value="MBS4198234.1"/>
    <property type="molecule type" value="Genomic_DNA"/>
</dbReference>
<dbReference type="Proteomes" id="UP000682713">
    <property type="component" value="Unassembled WGS sequence"/>
</dbReference>
<name>A0A942TL28_9BACI</name>
<keyword evidence="1" id="KW-0732">Signal</keyword>
<protein>
    <submittedName>
        <fullName evidence="2">Uncharacterized protein</fullName>
    </submittedName>
</protein>
<feature type="chain" id="PRO_5039304190" evidence="1">
    <location>
        <begin position="19"/>
        <end position="129"/>
    </location>
</feature>
<reference evidence="2 3" key="1">
    <citation type="submission" date="2021-05" db="EMBL/GenBank/DDBJ databases">
        <title>Novel Bacillus species.</title>
        <authorList>
            <person name="Liu G."/>
        </authorList>
    </citation>
    <scope>NUCLEOTIDE SEQUENCE [LARGE SCALE GENOMIC DNA]</scope>
    <source>
        <strain evidence="2 3">FJAT-49732</strain>
    </source>
</reference>
<evidence type="ECO:0000256" key="1">
    <source>
        <dbReference type="SAM" id="SignalP"/>
    </source>
</evidence>
<comment type="caution">
    <text evidence="2">The sequence shown here is derived from an EMBL/GenBank/DDBJ whole genome shotgun (WGS) entry which is preliminary data.</text>
</comment>
<evidence type="ECO:0000313" key="2">
    <source>
        <dbReference type="EMBL" id="MBS4198234.1"/>
    </source>
</evidence>
<feature type="signal peptide" evidence="1">
    <location>
        <begin position="1"/>
        <end position="18"/>
    </location>
</feature>
<dbReference type="RefSeq" id="WP_213109012.1">
    <property type="nucleotide sequence ID" value="NZ_JAGYPJ010000001.1"/>
</dbReference>
<organism evidence="2 3">
    <name type="scientific">Lederbergia citrisecunda</name>
    <dbReference type="NCBI Taxonomy" id="2833583"/>
    <lineage>
        <taxon>Bacteria</taxon>
        <taxon>Bacillati</taxon>
        <taxon>Bacillota</taxon>
        <taxon>Bacilli</taxon>
        <taxon>Bacillales</taxon>
        <taxon>Bacillaceae</taxon>
        <taxon>Lederbergia</taxon>
    </lineage>
</organism>
<dbReference type="AlphaFoldDB" id="A0A942TL28"/>
<gene>
    <name evidence="2" type="ORF">KHA93_00985</name>
</gene>
<evidence type="ECO:0000313" key="3">
    <source>
        <dbReference type="Proteomes" id="UP000682713"/>
    </source>
</evidence>